<dbReference type="CDD" id="cd04323">
    <property type="entry name" value="AsnRS_cyto_like_N"/>
    <property type="match status" value="1"/>
</dbReference>
<proteinExistence type="inferred from homology"/>
<evidence type="ECO:0000313" key="9">
    <source>
        <dbReference type="EMBL" id="KYZ76919.1"/>
    </source>
</evidence>
<evidence type="ECO:0000256" key="1">
    <source>
        <dbReference type="ARBA" id="ARBA00008226"/>
    </source>
</evidence>
<dbReference type="SUPFAM" id="SSF55681">
    <property type="entry name" value="Class II aaRS and biotin synthetases"/>
    <property type="match status" value="1"/>
</dbReference>
<dbReference type="Pfam" id="PF01336">
    <property type="entry name" value="tRNA_anti-codon"/>
    <property type="match status" value="1"/>
</dbReference>
<dbReference type="SUPFAM" id="SSF50249">
    <property type="entry name" value="Nucleic acid-binding proteins"/>
    <property type="match status" value="1"/>
</dbReference>
<evidence type="ECO:0000256" key="2">
    <source>
        <dbReference type="ARBA" id="ARBA00022598"/>
    </source>
</evidence>
<dbReference type="GO" id="GO:0016740">
    <property type="term" value="F:transferase activity"/>
    <property type="evidence" value="ECO:0007669"/>
    <property type="project" value="UniProtKB-ARBA"/>
</dbReference>
<organism evidence="9 10">
    <name type="scientific">Anaerosporomusa subterranea</name>
    <dbReference type="NCBI Taxonomy" id="1794912"/>
    <lineage>
        <taxon>Bacteria</taxon>
        <taxon>Bacillati</taxon>
        <taxon>Bacillota</taxon>
        <taxon>Negativicutes</taxon>
        <taxon>Acetonemataceae</taxon>
        <taxon>Anaerosporomusa</taxon>
    </lineage>
</organism>
<dbReference type="GO" id="GO:0005524">
    <property type="term" value="F:ATP binding"/>
    <property type="evidence" value="ECO:0007669"/>
    <property type="project" value="UniProtKB-UniRule"/>
</dbReference>
<evidence type="ECO:0000256" key="3">
    <source>
        <dbReference type="ARBA" id="ARBA00022741"/>
    </source>
</evidence>
<name>A0A154BSM9_ANASB</name>
<dbReference type="PRINTS" id="PR01042">
    <property type="entry name" value="TRNASYNTHASP"/>
</dbReference>
<dbReference type="NCBIfam" id="NF003483">
    <property type="entry name" value="PRK05159.1"/>
    <property type="match status" value="1"/>
</dbReference>
<comment type="subunit">
    <text evidence="7">Homodimer.</text>
</comment>
<keyword evidence="10" id="KW-1185">Reference proteome</keyword>
<dbReference type="NCBIfam" id="TIGR00457">
    <property type="entry name" value="asnS"/>
    <property type="match status" value="1"/>
</dbReference>
<dbReference type="PANTHER" id="PTHR22594:SF34">
    <property type="entry name" value="ASPARAGINE--TRNA LIGASE, MITOCHONDRIAL-RELATED"/>
    <property type="match status" value="1"/>
</dbReference>
<dbReference type="PANTHER" id="PTHR22594">
    <property type="entry name" value="ASPARTYL/LYSYL-TRNA SYNTHETASE"/>
    <property type="match status" value="1"/>
</dbReference>
<comment type="caution">
    <text evidence="9">The sequence shown here is derived from an EMBL/GenBank/DDBJ whole genome shotgun (WGS) entry which is preliminary data.</text>
</comment>
<dbReference type="InterPro" id="IPR012340">
    <property type="entry name" value="NA-bd_OB-fold"/>
</dbReference>
<keyword evidence="5 7" id="KW-0648">Protein biosynthesis</keyword>
<comment type="similarity">
    <text evidence="1 7">Belongs to the class-II aminoacyl-tRNA synthetase family.</text>
</comment>
<accession>A0A154BSM9</accession>
<dbReference type="Proteomes" id="UP000076268">
    <property type="component" value="Unassembled WGS sequence"/>
</dbReference>
<comment type="subcellular location">
    <subcellularLocation>
        <location evidence="7">Cytoplasm</location>
    </subcellularLocation>
</comment>
<reference evidence="9 10" key="1">
    <citation type="submission" date="2016-02" db="EMBL/GenBank/DDBJ databases">
        <title>Anaerosporomusa subterraneum gen. nov., sp. nov., a spore-forming obligate anaerobe isolated from saprolite.</title>
        <authorList>
            <person name="Choi J.K."/>
            <person name="Shah M."/>
            <person name="Yee N."/>
        </authorList>
    </citation>
    <scope>NUCLEOTIDE SEQUENCE [LARGE SCALE GENOMIC DNA]</scope>
    <source>
        <strain evidence="9 10">RU4</strain>
    </source>
</reference>
<keyword evidence="6 7" id="KW-0030">Aminoacyl-tRNA synthetase</keyword>
<dbReference type="InterPro" id="IPR004364">
    <property type="entry name" value="Aa-tRNA-synt_II"/>
</dbReference>
<evidence type="ECO:0000313" key="10">
    <source>
        <dbReference type="Proteomes" id="UP000076268"/>
    </source>
</evidence>
<dbReference type="NCBIfam" id="NF003037">
    <property type="entry name" value="PRK03932.1"/>
    <property type="match status" value="1"/>
</dbReference>
<evidence type="ECO:0000259" key="8">
    <source>
        <dbReference type="PROSITE" id="PS50862"/>
    </source>
</evidence>
<dbReference type="Gene3D" id="3.30.930.10">
    <property type="entry name" value="Bira Bifunctional Protein, Domain 2"/>
    <property type="match status" value="1"/>
</dbReference>
<keyword evidence="2 7" id="KW-0436">Ligase</keyword>
<dbReference type="HAMAP" id="MF_00534">
    <property type="entry name" value="Asn_tRNA_synth"/>
    <property type="match status" value="1"/>
</dbReference>
<dbReference type="InterPro" id="IPR045864">
    <property type="entry name" value="aa-tRNA-synth_II/BPL/LPL"/>
</dbReference>
<feature type="domain" description="Aminoacyl-transfer RNA synthetases class-II family profile" evidence="8">
    <location>
        <begin position="140"/>
        <end position="439"/>
    </location>
</feature>
<evidence type="ECO:0000256" key="6">
    <source>
        <dbReference type="ARBA" id="ARBA00023146"/>
    </source>
</evidence>
<keyword evidence="7" id="KW-0963">Cytoplasm</keyword>
<dbReference type="AlphaFoldDB" id="A0A154BSM9"/>
<evidence type="ECO:0000256" key="5">
    <source>
        <dbReference type="ARBA" id="ARBA00022917"/>
    </source>
</evidence>
<sequence>MIGKRSGLDLETVLIKNLGRHSGQQITVEGWLYNRRSSGKIMFLIVRDGTGLLQGVVAKKEVGEEVFAKADQLTQESSLRLTGIVHEEPRSVGGYEMHVTNVEVIHIAQEYPITHKEHGVDFLAERRHLWIRTPRQTAILRVRSEIEHAFRDFFYQRDFVLADAPIITPAACEGTTTLFELDYHGEKAFLSQSGQLYSEANAMALGRIYCFGPTFRAEKSKTRRHLMEFWMIEAEMAFFDLEQNMRLQEDMVSYVVQRVLERCQNELKVLERDISKLENIKAPFPRISYTEAVEILNKAGEDFPWGEDFGAPHETIISSQFDRPVFVHRYPTAIKAFYMKPDPNDPKVVLGADLLAPEGYGEVIGGGQRIDDLALLEQRIAEHKLPVEAFEWYLDLRRYGSAPHSGFGLGLERTVAWICGLDHIRETIPFPRMLHKMYP</sequence>
<dbReference type="Pfam" id="PF00152">
    <property type="entry name" value="tRNA-synt_2"/>
    <property type="match status" value="1"/>
</dbReference>
<dbReference type="Gene3D" id="2.40.50.140">
    <property type="entry name" value="Nucleic acid-binding proteins"/>
    <property type="match status" value="1"/>
</dbReference>
<dbReference type="InterPro" id="IPR004365">
    <property type="entry name" value="NA-bd_OB_tRNA"/>
</dbReference>
<dbReference type="CDD" id="cd00776">
    <property type="entry name" value="AsxRS_core"/>
    <property type="match status" value="1"/>
</dbReference>
<keyword evidence="3 7" id="KW-0547">Nucleotide-binding</keyword>
<dbReference type="STRING" id="1794912.AXX12_01885"/>
<protein>
    <recommendedName>
        <fullName evidence="7">Asparagine--tRNA ligase</fullName>
        <ecNumber evidence="7">6.1.1.22</ecNumber>
    </recommendedName>
    <alternativeName>
        <fullName evidence="7">Asparaginyl-tRNA synthetase</fullName>
        <shortName evidence="7">AsnRS</shortName>
    </alternativeName>
</protein>
<dbReference type="GO" id="GO:0004816">
    <property type="term" value="F:asparagine-tRNA ligase activity"/>
    <property type="evidence" value="ECO:0007669"/>
    <property type="project" value="UniProtKB-UniRule"/>
</dbReference>
<dbReference type="GO" id="GO:0003676">
    <property type="term" value="F:nucleic acid binding"/>
    <property type="evidence" value="ECO:0007669"/>
    <property type="project" value="InterPro"/>
</dbReference>
<evidence type="ECO:0000256" key="4">
    <source>
        <dbReference type="ARBA" id="ARBA00022840"/>
    </source>
</evidence>
<dbReference type="GO" id="GO:0140096">
    <property type="term" value="F:catalytic activity, acting on a protein"/>
    <property type="evidence" value="ECO:0007669"/>
    <property type="project" value="UniProtKB-ARBA"/>
</dbReference>
<gene>
    <name evidence="7" type="primary">asnS</name>
    <name evidence="9" type="ORF">AXX12_01885</name>
</gene>
<keyword evidence="4 7" id="KW-0067">ATP-binding</keyword>
<dbReference type="GO" id="GO:0006421">
    <property type="term" value="P:asparaginyl-tRNA aminoacylation"/>
    <property type="evidence" value="ECO:0007669"/>
    <property type="project" value="UniProtKB-UniRule"/>
</dbReference>
<dbReference type="EMBL" id="LSGP01000013">
    <property type="protein sequence ID" value="KYZ76919.1"/>
    <property type="molecule type" value="Genomic_DNA"/>
</dbReference>
<dbReference type="EC" id="6.1.1.22" evidence="7"/>
<dbReference type="InterPro" id="IPR006195">
    <property type="entry name" value="aa-tRNA-synth_II"/>
</dbReference>
<dbReference type="PROSITE" id="PS50862">
    <property type="entry name" value="AA_TRNA_LIGASE_II"/>
    <property type="match status" value="1"/>
</dbReference>
<dbReference type="InterPro" id="IPR002312">
    <property type="entry name" value="Asp/Asn-tRNA-synth_IIb"/>
</dbReference>
<dbReference type="GO" id="GO:0005737">
    <property type="term" value="C:cytoplasm"/>
    <property type="evidence" value="ECO:0007669"/>
    <property type="project" value="UniProtKB-SubCell"/>
</dbReference>
<comment type="catalytic activity">
    <reaction evidence="7">
        <text>tRNA(Asn) + L-asparagine + ATP = L-asparaginyl-tRNA(Asn) + AMP + diphosphate + H(+)</text>
        <dbReference type="Rhea" id="RHEA:11180"/>
        <dbReference type="Rhea" id="RHEA-COMP:9659"/>
        <dbReference type="Rhea" id="RHEA-COMP:9674"/>
        <dbReference type="ChEBI" id="CHEBI:15378"/>
        <dbReference type="ChEBI" id="CHEBI:30616"/>
        <dbReference type="ChEBI" id="CHEBI:33019"/>
        <dbReference type="ChEBI" id="CHEBI:58048"/>
        <dbReference type="ChEBI" id="CHEBI:78442"/>
        <dbReference type="ChEBI" id="CHEBI:78515"/>
        <dbReference type="ChEBI" id="CHEBI:456215"/>
        <dbReference type="EC" id="6.1.1.22"/>
    </reaction>
</comment>
<dbReference type="InterPro" id="IPR004522">
    <property type="entry name" value="Asn-tRNA-ligase"/>
</dbReference>
<evidence type="ECO:0000256" key="7">
    <source>
        <dbReference type="HAMAP-Rule" id="MF_00534"/>
    </source>
</evidence>